<keyword evidence="2" id="KW-1185">Reference proteome</keyword>
<dbReference type="SUPFAM" id="SSF56281">
    <property type="entry name" value="Metallo-hydrolase/oxidoreductase"/>
    <property type="match status" value="1"/>
</dbReference>
<gene>
    <name evidence="1" type="ORF">JIN85_06145</name>
</gene>
<dbReference type="PANTHER" id="PTHR33835:SF1">
    <property type="entry name" value="METALLO-BETA-LACTAMASE DOMAIN-CONTAINING PROTEIN"/>
    <property type="match status" value="1"/>
</dbReference>
<accession>A0A934S463</accession>
<evidence type="ECO:0000313" key="2">
    <source>
        <dbReference type="Proteomes" id="UP000603141"/>
    </source>
</evidence>
<reference evidence="1" key="1">
    <citation type="submission" date="2021-01" db="EMBL/GenBank/DDBJ databases">
        <title>Modified the classification status of verrucomicrobia.</title>
        <authorList>
            <person name="Feng X."/>
        </authorList>
    </citation>
    <scope>NUCLEOTIDE SEQUENCE</scope>
    <source>
        <strain evidence="1">KCTC 22041</strain>
    </source>
</reference>
<organism evidence="1 2">
    <name type="scientific">Luteolibacter pohnpeiensis</name>
    <dbReference type="NCBI Taxonomy" id="454153"/>
    <lineage>
        <taxon>Bacteria</taxon>
        <taxon>Pseudomonadati</taxon>
        <taxon>Verrucomicrobiota</taxon>
        <taxon>Verrucomicrobiia</taxon>
        <taxon>Verrucomicrobiales</taxon>
        <taxon>Verrucomicrobiaceae</taxon>
        <taxon>Luteolibacter</taxon>
    </lineage>
</organism>
<sequence>MKSFPLKILGMDIQRNVAVLRLKNDQLVIHSTAPFSEQDIQDITSLGNPTWLVDALLRHSTFAREGVKAFPDARYLAPPGFDQEAEVTTENLLQPPAEWSGEIEVLSIDGAPDFGEIVMLHVASKTLVVCDLIINFPHESSWIQKQFLKLGSVGGKSHPGMTKPFQNAIQDRAAFIQSIRKLLEWDFDRIIIGHGDRIESNGKRLLAKVFMDAGYPVQ</sequence>
<dbReference type="InterPro" id="IPR025638">
    <property type="entry name" value="DUF4336"/>
</dbReference>
<name>A0A934S463_9BACT</name>
<proteinExistence type="predicted"/>
<dbReference type="Gene3D" id="3.60.15.10">
    <property type="entry name" value="Ribonuclease Z/Hydroxyacylglutathione hydrolase-like"/>
    <property type="match status" value="2"/>
</dbReference>
<dbReference type="Proteomes" id="UP000603141">
    <property type="component" value="Unassembled WGS sequence"/>
</dbReference>
<dbReference type="InterPro" id="IPR036866">
    <property type="entry name" value="RibonucZ/Hydroxyglut_hydro"/>
</dbReference>
<protein>
    <submittedName>
        <fullName evidence="1">Uncharacterized protein</fullName>
    </submittedName>
</protein>
<dbReference type="PANTHER" id="PTHR33835">
    <property type="entry name" value="YALI0C07656P"/>
    <property type="match status" value="1"/>
</dbReference>
<evidence type="ECO:0000313" key="1">
    <source>
        <dbReference type="EMBL" id="MBK1881987.1"/>
    </source>
</evidence>
<dbReference type="AlphaFoldDB" id="A0A934S463"/>
<dbReference type="EMBL" id="JAENIJ010000007">
    <property type="protein sequence ID" value="MBK1881987.1"/>
    <property type="molecule type" value="Genomic_DNA"/>
</dbReference>
<comment type="caution">
    <text evidence="1">The sequence shown here is derived from an EMBL/GenBank/DDBJ whole genome shotgun (WGS) entry which is preliminary data.</text>
</comment>